<evidence type="ECO:0008006" key="3">
    <source>
        <dbReference type="Google" id="ProtNLM"/>
    </source>
</evidence>
<protein>
    <recommendedName>
        <fullName evidence="3">Alpha/beta hydrolase</fullName>
    </recommendedName>
</protein>
<evidence type="ECO:0000313" key="2">
    <source>
        <dbReference type="Proteomes" id="UP000317369"/>
    </source>
</evidence>
<keyword evidence="2" id="KW-1185">Reference proteome</keyword>
<dbReference type="Proteomes" id="UP000317369">
    <property type="component" value="Chromosome"/>
</dbReference>
<dbReference type="RefSeq" id="WP_145077938.1">
    <property type="nucleotide sequence ID" value="NZ_CP036425.1"/>
</dbReference>
<proteinExistence type="predicted"/>
<sequence length="308" mass="34581" precursor="true">MTYPQLQTAKNPNEVITAISNGSNASVVKEDGLKPNEAVLHVSTTERYRVNADPEIMVVNESDEGMARMGVTKALEAVKMAGERGKVKRVAKPASPAKASKKTRIIKLHGFNVHDKGAATVDMLNPYLADYDYQDLDYGYFNLKDVRMKNSTVALALAVQTKQPKQDIWLGHSNGCAIIYEALELMSDVSAVSPEIAEYLPYPQGIILINPALDADIEFPEGNYFIHIYYSPSDDPVWWAKWLWWHKWGSMGRDGYTGKPDPRINQFNEMDLLARNIEHSDVFKPGIVKRFAPFLIHNIKTELEASKP</sequence>
<dbReference type="OrthoDB" id="9925556at2"/>
<dbReference type="AlphaFoldDB" id="A0A517YVK4"/>
<accession>A0A517YVK4</accession>
<evidence type="ECO:0000313" key="1">
    <source>
        <dbReference type="EMBL" id="QDU34249.1"/>
    </source>
</evidence>
<name>A0A517YVK4_9BACT</name>
<reference evidence="1 2" key="1">
    <citation type="submission" date="2019-02" db="EMBL/GenBank/DDBJ databases">
        <title>Deep-cultivation of Planctomycetes and their phenomic and genomic characterization uncovers novel biology.</title>
        <authorList>
            <person name="Wiegand S."/>
            <person name="Jogler M."/>
            <person name="Boedeker C."/>
            <person name="Pinto D."/>
            <person name="Vollmers J."/>
            <person name="Rivas-Marin E."/>
            <person name="Kohn T."/>
            <person name="Peeters S.H."/>
            <person name="Heuer A."/>
            <person name="Rast P."/>
            <person name="Oberbeckmann S."/>
            <person name="Bunk B."/>
            <person name="Jeske O."/>
            <person name="Meyerdierks A."/>
            <person name="Storesund J.E."/>
            <person name="Kallscheuer N."/>
            <person name="Luecker S."/>
            <person name="Lage O.M."/>
            <person name="Pohl T."/>
            <person name="Merkel B.J."/>
            <person name="Hornburger P."/>
            <person name="Mueller R.-W."/>
            <person name="Bruemmer F."/>
            <person name="Labrenz M."/>
            <person name="Spormann A.M."/>
            <person name="Op den Camp H."/>
            <person name="Overmann J."/>
            <person name="Amann R."/>
            <person name="Jetten M.S.M."/>
            <person name="Mascher T."/>
            <person name="Medema M.H."/>
            <person name="Devos D.P."/>
            <person name="Kaster A.-K."/>
            <person name="Ovreas L."/>
            <person name="Rohde M."/>
            <person name="Galperin M.Y."/>
            <person name="Jogler C."/>
        </authorList>
    </citation>
    <scope>NUCLEOTIDE SEQUENCE [LARGE SCALE GENOMIC DNA]</scope>
    <source>
        <strain evidence="1 2">KS4</strain>
    </source>
</reference>
<gene>
    <name evidence="1" type="ORF">KS4_23150</name>
</gene>
<dbReference type="InterPro" id="IPR029058">
    <property type="entry name" value="AB_hydrolase_fold"/>
</dbReference>
<dbReference type="SUPFAM" id="SSF53474">
    <property type="entry name" value="alpha/beta-Hydrolases"/>
    <property type="match status" value="1"/>
</dbReference>
<organism evidence="1 2">
    <name type="scientific">Poriferisphaera corsica</name>
    <dbReference type="NCBI Taxonomy" id="2528020"/>
    <lineage>
        <taxon>Bacteria</taxon>
        <taxon>Pseudomonadati</taxon>
        <taxon>Planctomycetota</taxon>
        <taxon>Phycisphaerae</taxon>
        <taxon>Phycisphaerales</taxon>
        <taxon>Phycisphaeraceae</taxon>
        <taxon>Poriferisphaera</taxon>
    </lineage>
</organism>
<dbReference type="KEGG" id="pcor:KS4_23150"/>
<dbReference type="EMBL" id="CP036425">
    <property type="protein sequence ID" value="QDU34249.1"/>
    <property type="molecule type" value="Genomic_DNA"/>
</dbReference>